<sequence length="77" mass="8551">MKTLHYIAFTLLVVGGLNWLLVGLLKWDVGMLFGGQEAIVSRIIYVLVGLSAITILATHRKDCKTCMGEMPMPENKM</sequence>
<dbReference type="AlphaFoldDB" id="A0A0G0RET8"/>
<gene>
    <name evidence="2" type="ORF">UT41_C0003G0064</name>
</gene>
<comment type="caution">
    <text evidence="2">The sequence shown here is derived from an EMBL/GenBank/DDBJ whole genome shotgun (WGS) entry which is preliminary data.</text>
</comment>
<dbReference type="Proteomes" id="UP000034665">
    <property type="component" value="Unassembled WGS sequence"/>
</dbReference>
<keyword evidence="1" id="KW-0812">Transmembrane</keyword>
<keyword evidence="1" id="KW-0472">Membrane</keyword>
<keyword evidence="1" id="KW-1133">Transmembrane helix</keyword>
<accession>A0A0G0RET8</accession>
<evidence type="ECO:0008006" key="4">
    <source>
        <dbReference type="Google" id="ProtNLM"/>
    </source>
</evidence>
<dbReference type="PANTHER" id="PTHR37304">
    <property type="entry name" value="MEMBRANE PROTEIN-RELATED"/>
    <property type="match status" value="1"/>
</dbReference>
<dbReference type="InterPro" id="IPR007211">
    <property type="entry name" value="DUF378"/>
</dbReference>
<evidence type="ECO:0000313" key="2">
    <source>
        <dbReference type="EMBL" id="KKR12137.1"/>
    </source>
</evidence>
<dbReference type="Pfam" id="PF04070">
    <property type="entry name" value="DUF378"/>
    <property type="match status" value="1"/>
</dbReference>
<evidence type="ECO:0000256" key="1">
    <source>
        <dbReference type="SAM" id="Phobius"/>
    </source>
</evidence>
<organism evidence="2 3">
    <name type="scientific">Candidatus Wolfebacteria bacterium GW2011_GWC2_39_22</name>
    <dbReference type="NCBI Taxonomy" id="1619013"/>
    <lineage>
        <taxon>Bacteria</taxon>
        <taxon>Candidatus Wolfeibacteriota</taxon>
    </lineage>
</organism>
<dbReference type="PANTHER" id="PTHR37304:SF1">
    <property type="entry name" value="MEMBRANE PROTEIN"/>
    <property type="match status" value="1"/>
</dbReference>
<dbReference type="EMBL" id="LBWR01000003">
    <property type="protein sequence ID" value="KKR12137.1"/>
    <property type="molecule type" value="Genomic_DNA"/>
</dbReference>
<proteinExistence type="predicted"/>
<feature type="transmembrane region" description="Helical" evidence="1">
    <location>
        <begin position="7"/>
        <end position="27"/>
    </location>
</feature>
<evidence type="ECO:0000313" key="3">
    <source>
        <dbReference type="Proteomes" id="UP000034665"/>
    </source>
</evidence>
<feature type="transmembrane region" description="Helical" evidence="1">
    <location>
        <begin position="39"/>
        <end position="57"/>
    </location>
</feature>
<reference evidence="2 3" key="1">
    <citation type="journal article" date="2015" name="Nature">
        <title>rRNA introns, odd ribosomes, and small enigmatic genomes across a large radiation of phyla.</title>
        <authorList>
            <person name="Brown C.T."/>
            <person name="Hug L.A."/>
            <person name="Thomas B.C."/>
            <person name="Sharon I."/>
            <person name="Castelle C.J."/>
            <person name="Singh A."/>
            <person name="Wilkins M.J."/>
            <person name="Williams K.H."/>
            <person name="Banfield J.F."/>
        </authorList>
    </citation>
    <scope>NUCLEOTIDE SEQUENCE [LARGE SCALE GENOMIC DNA]</scope>
</reference>
<name>A0A0G0RET8_9BACT</name>
<protein>
    <recommendedName>
        <fullName evidence="4">DUF378 domain-containing protein</fullName>
    </recommendedName>
</protein>